<dbReference type="PANTHER" id="PTHR48449:SF1">
    <property type="entry name" value="DUF1985 DOMAIN-CONTAINING PROTEIN"/>
    <property type="match status" value="1"/>
</dbReference>
<evidence type="ECO:0000256" key="1">
    <source>
        <dbReference type="SAM" id="Phobius"/>
    </source>
</evidence>
<keyword evidence="1" id="KW-0472">Membrane</keyword>
<name>A0A6L2LLL3_TANCI</name>
<dbReference type="AlphaFoldDB" id="A0A6L2LLL3"/>
<gene>
    <name evidence="2" type="ORF">Tci_033043</name>
</gene>
<proteinExistence type="predicted"/>
<comment type="caution">
    <text evidence="2">The sequence shown here is derived from an EMBL/GenBank/DDBJ whole genome shotgun (WGS) entry which is preliminary data.</text>
</comment>
<dbReference type="EMBL" id="BKCJ010004442">
    <property type="protein sequence ID" value="GEU61065.1"/>
    <property type="molecule type" value="Genomic_DNA"/>
</dbReference>
<organism evidence="2">
    <name type="scientific">Tanacetum cinerariifolium</name>
    <name type="common">Dalmatian daisy</name>
    <name type="synonym">Chrysanthemum cinerariifolium</name>
    <dbReference type="NCBI Taxonomy" id="118510"/>
    <lineage>
        <taxon>Eukaryota</taxon>
        <taxon>Viridiplantae</taxon>
        <taxon>Streptophyta</taxon>
        <taxon>Embryophyta</taxon>
        <taxon>Tracheophyta</taxon>
        <taxon>Spermatophyta</taxon>
        <taxon>Magnoliopsida</taxon>
        <taxon>eudicotyledons</taxon>
        <taxon>Gunneridae</taxon>
        <taxon>Pentapetalae</taxon>
        <taxon>asterids</taxon>
        <taxon>campanulids</taxon>
        <taxon>Asterales</taxon>
        <taxon>Asteraceae</taxon>
        <taxon>Asteroideae</taxon>
        <taxon>Anthemideae</taxon>
        <taxon>Anthemidinae</taxon>
        <taxon>Tanacetum</taxon>
    </lineage>
</organism>
<keyword evidence="1" id="KW-1133">Transmembrane helix</keyword>
<dbReference type="PANTHER" id="PTHR48449">
    <property type="entry name" value="DUF1985 DOMAIN-CONTAINING PROTEIN"/>
    <property type="match status" value="1"/>
</dbReference>
<evidence type="ECO:0000313" key="2">
    <source>
        <dbReference type="EMBL" id="GEU61065.1"/>
    </source>
</evidence>
<accession>A0A6L2LLL3</accession>
<protein>
    <submittedName>
        <fullName evidence="2">Phospholipase-like protein</fullName>
    </submittedName>
</protein>
<feature type="transmembrane region" description="Helical" evidence="1">
    <location>
        <begin position="16"/>
        <end position="34"/>
    </location>
</feature>
<keyword evidence="1" id="KW-0812">Transmembrane</keyword>
<sequence length="182" mass="21637">MCEFDDVFDRLHDEDVVSLCCLGILQLVLLGVETKRRIPNWMLRLANDRVGWDNYPWGSFVWPTLYSQLKNANVKRWLKLYASQPTNEIDKNAYSIFGYTWAFKGNLPAVKLTPDETDDRSKWWISSRAYFDGGIGQTERLPRHLNRQNMYEVPSELYRQFGEQKRAIEEQKRVIEEIKKRR</sequence>
<reference evidence="2" key="1">
    <citation type="journal article" date="2019" name="Sci. Rep.">
        <title>Draft genome of Tanacetum cinerariifolium, the natural source of mosquito coil.</title>
        <authorList>
            <person name="Yamashiro T."/>
            <person name="Shiraishi A."/>
            <person name="Satake H."/>
            <person name="Nakayama K."/>
        </authorList>
    </citation>
    <scope>NUCLEOTIDE SEQUENCE</scope>
</reference>